<dbReference type="AlphaFoldDB" id="A0A7U6GJX3"/>
<gene>
    <name evidence="2" type="ORF">TBH_C2167</name>
</gene>
<dbReference type="KEGG" id="tbn:TBH_C2167"/>
<evidence type="ECO:0000259" key="1">
    <source>
        <dbReference type="Pfam" id="PF13577"/>
    </source>
</evidence>
<dbReference type="InterPro" id="IPR032710">
    <property type="entry name" value="NTF2-like_dom_sf"/>
</dbReference>
<name>A0A7U6GJX3_9GAMM</name>
<protein>
    <recommendedName>
        <fullName evidence="1">SnoaL-like domain-containing protein</fullName>
    </recommendedName>
</protein>
<keyword evidence="3" id="KW-1185">Reference proteome</keyword>
<evidence type="ECO:0000313" key="2">
    <source>
        <dbReference type="EMBL" id="BAO45078.1"/>
    </source>
</evidence>
<proteinExistence type="predicted"/>
<organism evidence="2 3">
    <name type="scientific">Thiolapillus brandeum</name>
    <dbReference type="NCBI Taxonomy" id="1076588"/>
    <lineage>
        <taxon>Bacteria</taxon>
        <taxon>Pseudomonadati</taxon>
        <taxon>Pseudomonadota</taxon>
        <taxon>Gammaproteobacteria</taxon>
        <taxon>Chromatiales</taxon>
        <taxon>Sedimenticolaceae</taxon>
        <taxon>Thiolapillus</taxon>
    </lineage>
</organism>
<accession>A0A7U6GJX3</accession>
<dbReference type="SUPFAM" id="SSF54427">
    <property type="entry name" value="NTF2-like"/>
    <property type="match status" value="1"/>
</dbReference>
<reference evidence="2 3" key="1">
    <citation type="journal article" date="2014" name="PLoS ONE">
        <title>Physiological and genomic features of a novel sulfur-oxidizing gammaproteobacterium belonging to a previously uncultivated symbiotic lineage isolated from a hydrothermal vent.</title>
        <authorList>
            <person name="Nunoura T."/>
            <person name="Takaki Y."/>
            <person name="Kazama H."/>
            <person name="Kakuta J."/>
            <person name="Shimamura S."/>
            <person name="Makita H."/>
            <person name="Hirai M."/>
            <person name="Miyazaki M."/>
            <person name="Takai K."/>
        </authorList>
    </citation>
    <scope>NUCLEOTIDE SEQUENCE [LARGE SCALE GENOMIC DNA]</scope>
    <source>
        <strain evidence="2 3">Hiromi1</strain>
    </source>
</reference>
<dbReference type="OrthoDB" id="7062869at2"/>
<evidence type="ECO:0000313" key="3">
    <source>
        <dbReference type="Proteomes" id="UP000031631"/>
    </source>
</evidence>
<feature type="domain" description="SnoaL-like" evidence="1">
    <location>
        <begin position="85"/>
        <end position="216"/>
    </location>
</feature>
<sequence length="251" mass="28186">MICWPGFLDMPQTRLYQHPIHIRRTRMKKTFITTAVAGVISLSGSLATASDWKPTDFQKRIPGPARLPMVEADYSGTVNTDPQFIADRLAILNHVAAYSYLIDEGRWDEWYSLFSDDVVFETTTPCFGTIRATGKKAFMGVVDMRYRGPGSEKNTTMRRHTQGNYHVAKQTKDTAEVRTYMLISSAPADGGFKVLTSGTYNATLKKRNGKWTITRWYIEVDAPLKASALPEGGAAKGIEFIPDTREMCKKK</sequence>
<dbReference type="Pfam" id="PF13577">
    <property type="entry name" value="SnoaL_4"/>
    <property type="match status" value="1"/>
</dbReference>
<dbReference type="Proteomes" id="UP000031631">
    <property type="component" value="Chromosome"/>
</dbReference>
<dbReference type="InterPro" id="IPR037401">
    <property type="entry name" value="SnoaL-like"/>
</dbReference>
<dbReference type="EMBL" id="AP012273">
    <property type="protein sequence ID" value="BAO45078.1"/>
    <property type="molecule type" value="Genomic_DNA"/>
</dbReference>
<dbReference type="Gene3D" id="3.10.450.50">
    <property type="match status" value="1"/>
</dbReference>